<reference evidence="1 2" key="1">
    <citation type="submission" date="2015-09" db="EMBL/GenBank/DDBJ databases">
        <title>Draft genome of the parasitic nematode Teladorsagia circumcincta isolate WARC Sus (inbred).</title>
        <authorList>
            <person name="Mitreva M."/>
        </authorList>
    </citation>
    <scope>NUCLEOTIDE SEQUENCE [LARGE SCALE GENOMIC DNA]</scope>
    <source>
        <strain evidence="1 2">S</strain>
    </source>
</reference>
<dbReference type="Proteomes" id="UP000230423">
    <property type="component" value="Unassembled WGS sequence"/>
</dbReference>
<organism evidence="1 2">
    <name type="scientific">Teladorsagia circumcincta</name>
    <name type="common">Brown stomach worm</name>
    <name type="synonym">Ostertagia circumcincta</name>
    <dbReference type="NCBI Taxonomy" id="45464"/>
    <lineage>
        <taxon>Eukaryota</taxon>
        <taxon>Metazoa</taxon>
        <taxon>Ecdysozoa</taxon>
        <taxon>Nematoda</taxon>
        <taxon>Chromadorea</taxon>
        <taxon>Rhabditida</taxon>
        <taxon>Rhabditina</taxon>
        <taxon>Rhabditomorpha</taxon>
        <taxon>Strongyloidea</taxon>
        <taxon>Trichostrongylidae</taxon>
        <taxon>Teladorsagia</taxon>
    </lineage>
</organism>
<dbReference type="AlphaFoldDB" id="A0A2G9U7L1"/>
<dbReference type="EMBL" id="KZ348441">
    <property type="protein sequence ID" value="PIO66174.1"/>
    <property type="molecule type" value="Genomic_DNA"/>
</dbReference>
<proteinExistence type="predicted"/>
<evidence type="ECO:0000313" key="1">
    <source>
        <dbReference type="EMBL" id="PIO66174.1"/>
    </source>
</evidence>
<evidence type="ECO:0000313" key="2">
    <source>
        <dbReference type="Proteomes" id="UP000230423"/>
    </source>
</evidence>
<protein>
    <submittedName>
        <fullName evidence="1">Uncharacterized protein</fullName>
    </submittedName>
</protein>
<gene>
    <name evidence="1" type="ORF">TELCIR_12118</name>
</gene>
<accession>A0A2G9U7L1</accession>
<name>A0A2G9U7L1_TELCI</name>
<dbReference type="OrthoDB" id="1661883at2759"/>
<sequence length="67" mass="7809">MRVRIHPLRGRPQSVFFKSCSMRLVETIDSGIPELQVDPDNYEDTSGYDRSYAKWIIGLDWTGYIDL</sequence>
<keyword evidence="2" id="KW-1185">Reference proteome</keyword>